<reference evidence="9 10" key="1">
    <citation type="submission" date="2016-11" db="EMBL/GenBank/DDBJ databases">
        <authorList>
            <person name="Jaros S."/>
            <person name="Januszkiewicz K."/>
            <person name="Wedrychowicz H."/>
        </authorList>
    </citation>
    <scope>NUCLEOTIDE SEQUENCE [LARGE SCALE GENOMIC DNA]</scope>
    <source>
        <strain evidence="9 10">GAS86</strain>
    </source>
</reference>
<dbReference type="InterPro" id="IPR002104">
    <property type="entry name" value="Integrase_catalytic"/>
</dbReference>
<dbReference type="OrthoDB" id="8610787at2"/>
<keyword evidence="3 5" id="KW-0238">DNA-binding</keyword>
<dbReference type="InterPro" id="IPR010998">
    <property type="entry name" value="Integrase_recombinase_N"/>
</dbReference>
<dbReference type="AlphaFoldDB" id="A0A1N6JN96"/>
<dbReference type="GO" id="GO:0015074">
    <property type="term" value="P:DNA integration"/>
    <property type="evidence" value="ECO:0007669"/>
    <property type="project" value="UniProtKB-KW"/>
</dbReference>
<dbReference type="PANTHER" id="PTHR30349:SF41">
    <property type="entry name" value="INTEGRASE_RECOMBINASE PROTEIN MJ0367-RELATED"/>
    <property type="match status" value="1"/>
</dbReference>
<evidence type="ECO:0000259" key="8">
    <source>
        <dbReference type="PROSITE" id="PS51900"/>
    </source>
</evidence>
<organism evidence="9 10">
    <name type="scientific">Paraburkholderia phenazinium</name>
    <dbReference type="NCBI Taxonomy" id="60549"/>
    <lineage>
        <taxon>Bacteria</taxon>
        <taxon>Pseudomonadati</taxon>
        <taxon>Pseudomonadota</taxon>
        <taxon>Betaproteobacteria</taxon>
        <taxon>Burkholderiales</taxon>
        <taxon>Burkholderiaceae</taxon>
        <taxon>Paraburkholderia</taxon>
    </lineage>
</organism>
<evidence type="ECO:0000256" key="2">
    <source>
        <dbReference type="ARBA" id="ARBA00022908"/>
    </source>
</evidence>
<name>A0A1N6JN96_9BURK</name>
<dbReference type="InterPro" id="IPR044068">
    <property type="entry name" value="CB"/>
</dbReference>
<comment type="similarity">
    <text evidence="1">Belongs to the 'phage' integrase family.</text>
</comment>
<evidence type="ECO:0000313" key="9">
    <source>
        <dbReference type="EMBL" id="SIO45770.1"/>
    </source>
</evidence>
<dbReference type="GO" id="GO:0006310">
    <property type="term" value="P:DNA recombination"/>
    <property type="evidence" value="ECO:0007669"/>
    <property type="project" value="UniProtKB-KW"/>
</dbReference>
<dbReference type="GO" id="GO:0003677">
    <property type="term" value="F:DNA binding"/>
    <property type="evidence" value="ECO:0007669"/>
    <property type="project" value="UniProtKB-UniRule"/>
</dbReference>
<evidence type="ECO:0000256" key="4">
    <source>
        <dbReference type="ARBA" id="ARBA00023172"/>
    </source>
</evidence>
<protein>
    <submittedName>
        <fullName evidence="9">Site-specific recombinase XerD</fullName>
    </submittedName>
</protein>
<dbReference type="EMBL" id="FSRM01000002">
    <property type="protein sequence ID" value="SIO45770.1"/>
    <property type="molecule type" value="Genomic_DNA"/>
</dbReference>
<keyword evidence="4" id="KW-0233">DNA recombination</keyword>
<accession>A0A1N6JN96</accession>
<evidence type="ECO:0000256" key="1">
    <source>
        <dbReference type="ARBA" id="ARBA00008857"/>
    </source>
</evidence>
<dbReference type="Pfam" id="PF00589">
    <property type="entry name" value="Phage_integrase"/>
    <property type="match status" value="1"/>
</dbReference>
<dbReference type="PROSITE" id="PS51898">
    <property type="entry name" value="TYR_RECOMBINASE"/>
    <property type="match status" value="1"/>
</dbReference>
<dbReference type="InterPro" id="IPR011010">
    <property type="entry name" value="DNA_brk_join_enz"/>
</dbReference>
<evidence type="ECO:0000256" key="5">
    <source>
        <dbReference type="PROSITE-ProRule" id="PRU01248"/>
    </source>
</evidence>
<dbReference type="RefSeq" id="WP_074266777.1">
    <property type="nucleotide sequence ID" value="NZ_FSRM01000002.1"/>
</dbReference>
<feature type="region of interest" description="Disordered" evidence="6">
    <location>
        <begin position="226"/>
        <end position="245"/>
    </location>
</feature>
<keyword evidence="2" id="KW-0229">DNA integration</keyword>
<dbReference type="PANTHER" id="PTHR30349">
    <property type="entry name" value="PHAGE INTEGRASE-RELATED"/>
    <property type="match status" value="1"/>
</dbReference>
<proteinExistence type="inferred from homology"/>
<dbReference type="Gene3D" id="1.10.150.130">
    <property type="match status" value="1"/>
</dbReference>
<evidence type="ECO:0000259" key="7">
    <source>
        <dbReference type="PROSITE" id="PS51898"/>
    </source>
</evidence>
<dbReference type="CDD" id="cd00397">
    <property type="entry name" value="DNA_BRE_C"/>
    <property type="match status" value="1"/>
</dbReference>
<dbReference type="PROSITE" id="PS51900">
    <property type="entry name" value="CB"/>
    <property type="match status" value="1"/>
</dbReference>
<evidence type="ECO:0000313" key="10">
    <source>
        <dbReference type="Proteomes" id="UP000184693"/>
    </source>
</evidence>
<dbReference type="InterPro" id="IPR013762">
    <property type="entry name" value="Integrase-like_cat_sf"/>
</dbReference>
<evidence type="ECO:0000256" key="6">
    <source>
        <dbReference type="SAM" id="MobiDB-lite"/>
    </source>
</evidence>
<feature type="domain" description="Core-binding (CB)" evidence="8">
    <location>
        <begin position="164"/>
        <end position="261"/>
    </location>
</feature>
<sequence>MRPSDYLDLSADPPCRLPEGIPAAVEYLSASLGRPVYRTWSPASLLERYGSMRDAKIAEPQIFALLLAGGTATQFWDMGQTRTLPSQQAPRAEVVVERLLRVLRVRFRPAHLSVESHHGRKAAGAAALRPDMRPAAPVVDAEPWLAGSGRYYNRNPSANSLGALDDGDAVRRFLQERASHSTHTHRAYTEEIGRLIRWCKANGVPGPLSDLTRETLIEYRQWLAGSSPQSPEAGRGQGRGQGEASQRRAMAVLRSVFGFLSLTGYLSANACARLGDTAAARGAFRPERILPEAAVQAVDRWLLERISDTGQRIDVARRAAIVAIYRYCGVRLNELATHDSYPRLTVEASGWTLTVLGKRQKKRSIPLPDICTRFLRQYRLACGLTATPASGETNPLIQGKRGSLGASGLYREVKAAFQEMASTMPASDAAARLVLESASPHWLRHALGKRLVIDKKVPLPMAQLILGHESVVTTAGYSRTNVSELREIMQSSFTLPSSDAPPQTDPSLTR</sequence>
<dbReference type="Gene3D" id="1.10.443.10">
    <property type="entry name" value="Intergrase catalytic core"/>
    <property type="match status" value="1"/>
</dbReference>
<feature type="domain" description="Tyr recombinase" evidence="7">
    <location>
        <begin position="284"/>
        <end position="490"/>
    </location>
</feature>
<gene>
    <name evidence="9" type="ORF">SAMN05444168_4705</name>
</gene>
<dbReference type="SUPFAM" id="SSF56349">
    <property type="entry name" value="DNA breaking-rejoining enzymes"/>
    <property type="match status" value="1"/>
</dbReference>
<dbReference type="InterPro" id="IPR050090">
    <property type="entry name" value="Tyrosine_recombinase_XerCD"/>
</dbReference>
<evidence type="ECO:0000256" key="3">
    <source>
        <dbReference type="ARBA" id="ARBA00023125"/>
    </source>
</evidence>
<dbReference type="Proteomes" id="UP000184693">
    <property type="component" value="Unassembled WGS sequence"/>
</dbReference>